<evidence type="ECO:0000256" key="2">
    <source>
        <dbReference type="PROSITE-ProRule" id="PRU00335"/>
    </source>
</evidence>
<feature type="domain" description="HTH tetR-type" evidence="3">
    <location>
        <begin position="5"/>
        <end position="65"/>
    </location>
</feature>
<dbReference type="SUPFAM" id="SSF46689">
    <property type="entry name" value="Homeodomain-like"/>
    <property type="match status" value="1"/>
</dbReference>
<dbReference type="RefSeq" id="WP_078500526.1">
    <property type="nucleotide sequence ID" value="NZ_MSZX01000007.1"/>
</dbReference>
<gene>
    <name evidence="4" type="ORF">BVG16_18850</name>
</gene>
<dbReference type="InterPro" id="IPR009057">
    <property type="entry name" value="Homeodomain-like_sf"/>
</dbReference>
<dbReference type="STRING" id="1324314.BVG16_18850"/>
<dbReference type="AlphaFoldDB" id="A0A1T2X8V8"/>
<evidence type="ECO:0000313" key="5">
    <source>
        <dbReference type="Proteomes" id="UP000190188"/>
    </source>
</evidence>
<dbReference type="Proteomes" id="UP000190188">
    <property type="component" value="Unassembled WGS sequence"/>
</dbReference>
<evidence type="ECO:0000256" key="1">
    <source>
        <dbReference type="ARBA" id="ARBA00023125"/>
    </source>
</evidence>
<name>A0A1T2X8V8_9BACL</name>
<evidence type="ECO:0000313" key="4">
    <source>
        <dbReference type="EMBL" id="OPA76255.1"/>
    </source>
</evidence>
<accession>A0A1T2X8V8</accession>
<keyword evidence="1 2" id="KW-0238">DNA-binding</keyword>
<dbReference type="OrthoDB" id="9812484at2"/>
<evidence type="ECO:0000259" key="3">
    <source>
        <dbReference type="PROSITE" id="PS50977"/>
    </source>
</evidence>
<feature type="DNA-binding region" description="H-T-H motif" evidence="2">
    <location>
        <begin position="28"/>
        <end position="47"/>
    </location>
</feature>
<dbReference type="PANTHER" id="PTHR43479:SF11">
    <property type="entry name" value="ACREF_ENVCD OPERON REPRESSOR-RELATED"/>
    <property type="match status" value="1"/>
</dbReference>
<protein>
    <submittedName>
        <fullName evidence="4">TetR family transcriptional regulator</fullName>
    </submittedName>
</protein>
<dbReference type="Gene3D" id="1.10.357.10">
    <property type="entry name" value="Tetracycline Repressor, domain 2"/>
    <property type="match status" value="1"/>
</dbReference>
<comment type="caution">
    <text evidence="4">The sequence shown here is derived from an EMBL/GenBank/DDBJ whole genome shotgun (WGS) entry which is preliminary data.</text>
</comment>
<proteinExistence type="predicted"/>
<dbReference type="Pfam" id="PF00440">
    <property type="entry name" value="TetR_N"/>
    <property type="match status" value="1"/>
</dbReference>
<dbReference type="GO" id="GO:0003677">
    <property type="term" value="F:DNA binding"/>
    <property type="evidence" value="ECO:0007669"/>
    <property type="project" value="UniProtKB-UniRule"/>
</dbReference>
<organism evidence="4 5">
    <name type="scientific">Paenibacillus selenitireducens</name>
    <dbReference type="NCBI Taxonomy" id="1324314"/>
    <lineage>
        <taxon>Bacteria</taxon>
        <taxon>Bacillati</taxon>
        <taxon>Bacillota</taxon>
        <taxon>Bacilli</taxon>
        <taxon>Bacillales</taxon>
        <taxon>Paenibacillaceae</taxon>
        <taxon>Paenibacillus</taxon>
    </lineage>
</organism>
<dbReference type="InterPro" id="IPR001647">
    <property type="entry name" value="HTH_TetR"/>
</dbReference>
<keyword evidence="5" id="KW-1185">Reference proteome</keyword>
<dbReference type="EMBL" id="MSZX01000007">
    <property type="protein sequence ID" value="OPA76255.1"/>
    <property type="molecule type" value="Genomic_DNA"/>
</dbReference>
<dbReference type="InterPro" id="IPR050624">
    <property type="entry name" value="HTH-type_Tx_Regulator"/>
</dbReference>
<reference evidence="4 5" key="1">
    <citation type="submission" date="2017-01" db="EMBL/GenBank/DDBJ databases">
        <title>Genome analysis of Paenibacillus selenitrireducens ES3-24.</title>
        <authorList>
            <person name="Xu D."/>
            <person name="Yao R."/>
            <person name="Zheng S."/>
        </authorList>
    </citation>
    <scope>NUCLEOTIDE SEQUENCE [LARGE SCALE GENOMIC DNA]</scope>
    <source>
        <strain evidence="4 5">ES3-24</strain>
    </source>
</reference>
<dbReference type="PROSITE" id="PS50977">
    <property type="entry name" value="HTH_TETR_2"/>
    <property type="match status" value="1"/>
</dbReference>
<sequence length="184" mass="21879">MPKIVASEEQWIEIGLQCFAQGGAEALVIEKMAASLGCSKSSFYWYFKNRDTFQKRIVDKWRERTTDQVIVSSSEESSVDEQILSVLRQMFADTNRGEFLFYLRKLSLKEPAYCSVLNEVEQLRIEYAKGLFLRKGFPEERATHVSWMLYHYYLGWYERHKHESISEQEVEHHIQMLWSKWMNS</sequence>
<dbReference type="PANTHER" id="PTHR43479">
    <property type="entry name" value="ACREF/ENVCD OPERON REPRESSOR-RELATED"/>
    <property type="match status" value="1"/>
</dbReference>